<protein>
    <submittedName>
        <fullName evidence="2">Uncharacterized protein</fullName>
    </submittedName>
</protein>
<evidence type="ECO:0000313" key="2">
    <source>
        <dbReference type="EMBL" id="KAK6978283.1"/>
    </source>
</evidence>
<keyword evidence="3" id="KW-1185">Reference proteome</keyword>
<sequence length="330" mass="36063">MSSVSQQAAQTKRDLAGPGGRTLKNIVVVPRTESDWPTPIARQATQTARAVQSNDATECVRRGAWGDDGIQARCYAAGRLKTTRTIDGNGARGGRWNAKSLTANCEGRSVYEDASGTTEACSQEALPRSITTSKPVNVHSDLRTARWSLREMEVESRWNVQSSTVYIVLFLAFHGLQGLAADAPSTLISQRVLKLRTKRRKIQTAEACSQTRGPPQSQQRYMAATRLGASNPMKGAPSQPVLPVRLYVPPTKKPFLSLSSLGRSQAILGLHHASTVQQNARRRADTFALAMAVDLVHSNGHLGTQRVFFFVAIAYTYPSPPSDSEEERKF</sequence>
<evidence type="ECO:0000256" key="1">
    <source>
        <dbReference type="SAM" id="MobiDB-lite"/>
    </source>
</evidence>
<dbReference type="EMBL" id="JAWWNJ010000160">
    <property type="protein sequence ID" value="KAK6978283.1"/>
    <property type="molecule type" value="Genomic_DNA"/>
</dbReference>
<dbReference type="Proteomes" id="UP001362999">
    <property type="component" value="Unassembled WGS sequence"/>
</dbReference>
<feature type="region of interest" description="Disordered" evidence="1">
    <location>
        <begin position="1"/>
        <end position="23"/>
    </location>
</feature>
<accession>A0AAV9ZEI8</accession>
<reference evidence="2 3" key="1">
    <citation type="journal article" date="2024" name="J Genomics">
        <title>Draft genome sequencing and assembly of Favolaschia claudopus CIRM-BRFM 2984 isolated from oak limbs.</title>
        <authorList>
            <person name="Navarro D."/>
            <person name="Drula E."/>
            <person name="Chaduli D."/>
            <person name="Cazenave R."/>
            <person name="Ahrendt S."/>
            <person name="Wang J."/>
            <person name="Lipzen A."/>
            <person name="Daum C."/>
            <person name="Barry K."/>
            <person name="Grigoriev I.V."/>
            <person name="Favel A."/>
            <person name="Rosso M.N."/>
            <person name="Martin F."/>
        </authorList>
    </citation>
    <scope>NUCLEOTIDE SEQUENCE [LARGE SCALE GENOMIC DNA]</scope>
    <source>
        <strain evidence="2 3">CIRM-BRFM 2984</strain>
    </source>
</reference>
<dbReference type="AlphaFoldDB" id="A0AAV9ZEI8"/>
<comment type="caution">
    <text evidence="2">The sequence shown here is derived from an EMBL/GenBank/DDBJ whole genome shotgun (WGS) entry which is preliminary data.</text>
</comment>
<proteinExistence type="predicted"/>
<gene>
    <name evidence="2" type="ORF">R3P38DRAFT_2809271</name>
</gene>
<evidence type="ECO:0000313" key="3">
    <source>
        <dbReference type="Proteomes" id="UP001362999"/>
    </source>
</evidence>
<feature type="compositionally biased region" description="Polar residues" evidence="1">
    <location>
        <begin position="1"/>
        <end position="10"/>
    </location>
</feature>
<organism evidence="2 3">
    <name type="scientific">Favolaschia claudopus</name>
    <dbReference type="NCBI Taxonomy" id="2862362"/>
    <lineage>
        <taxon>Eukaryota</taxon>
        <taxon>Fungi</taxon>
        <taxon>Dikarya</taxon>
        <taxon>Basidiomycota</taxon>
        <taxon>Agaricomycotina</taxon>
        <taxon>Agaricomycetes</taxon>
        <taxon>Agaricomycetidae</taxon>
        <taxon>Agaricales</taxon>
        <taxon>Marasmiineae</taxon>
        <taxon>Mycenaceae</taxon>
        <taxon>Favolaschia</taxon>
    </lineage>
</organism>
<name>A0AAV9ZEI8_9AGAR</name>